<evidence type="ECO:0000313" key="3">
    <source>
        <dbReference type="EMBL" id="ALO40748.1"/>
    </source>
</evidence>
<keyword evidence="1" id="KW-0812">Transmembrane</keyword>
<name>A0A0S2JXE8_9GAMM</name>
<gene>
    <name evidence="3" type="ORF">PP2015_221</name>
</gene>
<dbReference type="Gene3D" id="3.20.20.450">
    <property type="entry name" value="EAL domain"/>
    <property type="match status" value="1"/>
</dbReference>
<evidence type="ECO:0000313" key="4">
    <source>
        <dbReference type="Proteomes" id="UP000061457"/>
    </source>
</evidence>
<dbReference type="RefSeq" id="WP_083496481.1">
    <property type="nucleotide sequence ID" value="NZ_CP013187.1"/>
</dbReference>
<dbReference type="GO" id="GO:0071111">
    <property type="term" value="F:cyclic-guanylate-specific phosphodiesterase activity"/>
    <property type="evidence" value="ECO:0007669"/>
    <property type="project" value="InterPro"/>
</dbReference>
<dbReference type="PROSITE" id="PS50883">
    <property type="entry name" value="EAL"/>
    <property type="match status" value="1"/>
</dbReference>
<organism evidence="3 4">
    <name type="scientific">Pseudoalteromonas phenolica</name>
    <dbReference type="NCBI Taxonomy" id="161398"/>
    <lineage>
        <taxon>Bacteria</taxon>
        <taxon>Pseudomonadati</taxon>
        <taxon>Pseudomonadota</taxon>
        <taxon>Gammaproteobacteria</taxon>
        <taxon>Alteromonadales</taxon>
        <taxon>Pseudoalteromonadaceae</taxon>
        <taxon>Pseudoalteromonas</taxon>
    </lineage>
</organism>
<feature type="transmembrane region" description="Helical" evidence="1">
    <location>
        <begin position="112"/>
        <end position="134"/>
    </location>
</feature>
<dbReference type="PANTHER" id="PTHR33121:SF32">
    <property type="entry name" value="RNASE E SPECIFICITY FACTOR CSRD"/>
    <property type="match status" value="1"/>
</dbReference>
<proteinExistence type="predicted"/>
<dbReference type="PATRIC" id="fig|161398.10.peg.228"/>
<dbReference type="PANTHER" id="PTHR33121">
    <property type="entry name" value="CYCLIC DI-GMP PHOSPHODIESTERASE PDEF"/>
    <property type="match status" value="1"/>
</dbReference>
<keyword evidence="1" id="KW-1133">Transmembrane helix</keyword>
<dbReference type="InterPro" id="IPR001633">
    <property type="entry name" value="EAL_dom"/>
</dbReference>
<dbReference type="InterPro" id="IPR050706">
    <property type="entry name" value="Cyclic-di-GMP_PDE-like"/>
</dbReference>
<dbReference type="KEGG" id="pphe:PP2015_221"/>
<dbReference type="OrthoDB" id="9791874at2"/>
<accession>A0A0S2JXE8</accession>
<keyword evidence="1" id="KW-0472">Membrane</keyword>
<dbReference type="STRING" id="161398.PP2015_221"/>
<sequence length="551" mass="63521">MVMKPLFKRVTDTLSKWYLAIASILLVCFLNALLIHLFHLQIHQRGMQFVQQVSLLSEAERTDDKLDTLARQFNLQYVSLGPQRISQMNDLDVFEFANVTLYVKHPKVLQEYASTLLMFNLLFVGLIVFAYRWWLIYQVRPKSFLRQSHRALPVERETVLPSIQQPRSTDESLFNIFALIKWSYHLGESIDAQQHFSIQFQKHFSGYATCSVKYLNSGALAVTIEQVAWGDVSAVSKKMHEVVYQILFAIRGDLSRKVVKLGGCYYQSKSDQTQVYQLARSALSVATNNVWQHIHLTPLNKTHEITMQSSESDFIKYIENGQFILFFQPLFCFATQEITQSEALLRVRHEKLGLIAAKQFVPQLHSKESLWTLDTFIVEHTFKVLDKDKSHLLASVNIHTINWCDPKFANWLLSKLEQSKLANRVLFEMTLDDFCQQRVLLEDIVFKLDIVGTGLVLDQVSESFNVKDLKHIKCIKALKLSFDLVHNIDESHTQQKVVRHIVRQGKQLGLPVYAVGVETQTELQCLQRLGVKGAQGYYFSEPLQQLELAGY</sequence>
<reference evidence="3 4" key="1">
    <citation type="submission" date="2015-11" db="EMBL/GenBank/DDBJ databases">
        <authorList>
            <person name="Zhang Y."/>
            <person name="Guo Z."/>
        </authorList>
    </citation>
    <scope>NUCLEOTIDE SEQUENCE [LARGE SCALE GENOMIC DNA]</scope>
    <source>
        <strain evidence="3 4">KCTC 12086</strain>
    </source>
</reference>
<dbReference type="SUPFAM" id="SSF141868">
    <property type="entry name" value="EAL domain-like"/>
    <property type="match status" value="1"/>
</dbReference>
<protein>
    <submittedName>
        <fullName evidence="3">EAL domain-containing protein</fullName>
    </submittedName>
</protein>
<feature type="transmembrane region" description="Helical" evidence="1">
    <location>
        <begin position="17"/>
        <end position="38"/>
    </location>
</feature>
<feature type="domain" description="EAL" evidence="2">
    <location>
        <begin position="307"/>
        <end position="551"/>
    </location>
</feature>
<dbReference type="Pfam" id="PF00563">
    <property type="entry name" value="EAL"/>
    <property type="match status" value="1"/>
</dbReference>
<keyword evidence="4" id="KW-1185">Reference proteome</keyword>
<dbReference type="CDD" id="cd01948">
    <property type="entry name" value="EAL"/>
    <property type="match status" value="1"/>
</dbReference>
<dbReference type="SMART" id="SM00052">
    <property type="entry name" value="EAL"/>
    <property type="match status" value="1"/>
</dbReference>
<evidence type="ECO:0000256" key="1">
    <source>
        <dbReference type="SAM" id="Phobius"/>
    </source>
</evidence>
<dbReference type="Proteomes" id="UP000061457">
    <property type="component" value="Chromosome I"/>
</dbReference>
<evidence type="ECO:0000259" key="2">
    <source>
        <dbReference type="PROSITE" id="PS50883"/>
    </source>
</evidence>
<dbReference type="AlphaFoldDB" id="A0A0S2JXE8"/>
<dbReference type="InterPro" id="IPR035919">
    <property type="entry name" value="EAL_sf"/>
</dbReference>
<dbReference type="EMBL" id="CP013187">
    <property type="protein sequence ID" value="ALO40748.1"/>
    <property type="molecule type" value="Genomic_DNA"/>
</dbReference>